<dbReference type="AlphaFoldDB" id="A0A0L9T8W0"/>
<evidence type="ECO:0000313" key="1">
    <source>
        <dbReference type="EMBL" id="KOM26534.1"/>
    </source>
</evidence>
<gene>
    <name evidence="1" type="ORF">LR48_Vigan284s002000</name>
</gene>
<reference evidence="2" key="1">
    <citation type="journal article" date="2015" name="Proc. Natl. Acad. Sci. U.S.A.">
        <title>Genome sequencing of adzuki bean (Vigna angularis) provides insight into high starch and low fat accumulation and domestication.</title>
        <authorList>
            <person name="Yang K."/>
            <person name="Tian Z."/>
            <person name="Chen C."/>
            <person name="Luo L."/>
            <person name="Zhao B."/>
            <person name="Wang Z."/>
            <person name="Yu L."/>
            <person name="Li Y."/>
            <person name="Sun Y."/>
            <person name="Li W."/>
            <person name="Chen Y."/>
            <person name="Li Y."/>
            <person name="Zhang Y."/>
            <person name="Ai D."/>
            <person name="Zhao J."/>
            <person name="Shang C."/>
            <person name="Ma Y."/>
            <person name="Wu B."/>
            <person name="Wang M."/>
            <person name="Gao L."/>
            <person name="Sun D."/>
            <person name="Zhang P."/>
            <person name="Guo F."/>
            <person name="Wang W."/>
            <person name="Li Y."/>
            <person name="Wang J."/>
            <person name="Varshney R.K."/>
            <person name="Wang J."/>
            <person name="Ling H.Q."/>
            <person name="Wan P."/>
        </authorList>
    </citation>
    <scope>NUCLEOTIDE SEQUENCE</scope>
    <source>
        <strain evidence="2">cv. Jingnong 6</strain>
    </source>
</reference>
<evidence type="ECO:0000313" key="2">
    <source>
        <dbReference type="Proteomes" id="UP000053144"/>
    </source>
</evidence>
<proteinExistence type="predicted"/>
<organism evidence="1 2">
    <name type="scientific">Phaseolus angularis</name>
    <name type="common">Azuki bean</name>
    <name type="synonym">Vigna angularis</name>
    <dbReference type="NCBI Taxonomy" id="3914"/>
    <lineage>
        <taxon>Eukaryota</taxon>
        <taxon>Viridiplantae</taxon>
        <taxon>Streptophyta</taxon>
        <taxon>Embryophyta</taxon>
        <taxon>Tracheophyta</taxon>
        <taxon>Spermatophyta</taxon>
        <taxon>Magnoliopsida</taxon>
        <taxon>eudicotyledons</taxon>
        <taxon>Gunneridae</taxon>
        <taxon>Pentapetalae</taxon>
        <taxon>rosids</taxon>
        <taxon>fabids</taxon>
        <taxon>Fabales</taxon>
        <taxon>Fabaceae</taxon>
        <taxon>Papilionoideae</taxon>
        <taxon>50 kb inversion clade</taxon>
        <taxon>NPAAA clade</taxon>
        <taxon>indigoferoid/millettioid clade</taxon>
        <taxon>Phaseoleae</taxon>
        <taxon>Vigna</taxon>
    </lineage>
</organism>
<protein>
    <submittedName>
        <fullName evidence="1">Uncharacterized protein</fullName>
    </submittedName>
</protein>
<dbReference type="EMBL" id="KQ258325">
    <property type="protein sequence ID" value="KOM26534.1"/>
    <property type="molecule type" value="Genomic_DNA"/>
</dbReference>
<sequence>MKEVFVHLRRRKEPWRARAPLREEKKKDREELEKMTGEKRELTGASTWIGSTVRVMQGCKRKEDRPIRERKRRREVYSSKLCRLGFFSAFYRVGFRSPCFWNAHSRW</sequence>
<dbReference type="Gramene" id="KOM26534">
    <property type="protein sequence ID" value="KOM26534"/>
    <property type="gene ID" value="LR48_Vigan284s002000"/>
</dbReference>
<name>A0A0L9T8W0_PHAAN</name>
<dbReference type="Proteomes" id="UP000053144">
    <property type="component" value="Unassembled WGS sequence"/>
</dbReference>
<accession>A0A0L9T8W0</accession>